<organism evidence="1 2">
    <name type="scientific">Candida boidinii</name>
    <name type="common">Yeast</name>
    <dbReference type="NCBI Taxonomy" id="5477"/>
    <lineage>
        <taxon>Eukaryota</taxon>
        <taxon>Fungi</taxon>
        <taxon>Dikarya</taxon>
        <taxon>Ascomycota</taxon>
        <taxon>Saccharomycotina</taxon>
        <taxon>Pichiomycetes</taxon>
        <taxon>Pichiales</taxon>
        <taxon>Pichiaceae</taxon>
        <taxon>Ogataea</taxon>
        <taxon>Ogataea/Candida clade</taxon>
    </lineage>
</organism>
<reference evidence="1" key="1">
    <citation type="submission" date="2023-04" db="EMBL/GenBank/DDBJ databases">
        <title>Candida boidinii NBRC 1967.</title>
        <authorList>
            <person name="Ichikawa N."/>
            <person name="Sato H."/>
            <person name="Tonouchi N."/>
        </authorList>
    </citation>
    <scope>NUCLEOTIDE SEQUENCE</scope>
    <source>
        <strain evidence="1">NBRC 1967</strain>
    </source>
</reference>
<comment type="caution">
    <text evidence="1">The sequence shown here is derived from an EMBL/GenBank/DDBJ whole genome shotgun (WGS) entry which is preliminary data.</text>
</comment>
<protein>
    <submittedName>
        <fullName evidence="1">Unnamed protein product</fullName>
    </submittedName>
</protein>
<accession>A0ACB5TFS6</accession>
<dbReference type="EMBL" id="BSXV01000103">
    <property type="protein sequence ID" value="GME87498.1"/>
    <property type="molecule type" value="Genomic_DNA"/>
</dbReference>
<keyword evidence="2" id="KW-1185">Reference proteome</keyword>
<name>A0ACB5TFS6_CANBO</name>
<gene>
    <name evidence="1" type="ORF">Cboi01_000040300</name>
</gene>
<proteinExistence type="predicted"/>
<evidence type="ECO:0000313" key="2">
    <source>
        <dbReference type="Proteomes" id="UP001165101"/>
    </source>
</evidence>
<dbReference type="Proteomes" id="UP001165101">
    <property type="component" value="Unassembled WGS sequence"/>
</dbReference>
<evidence type="ECO:0000313" key="1">
    <source>
        <dbReference type="EMBL" id="GME87498.1"/>
    </source>
</evidence>
<sequence length="532" mass="58811">MLKFARFYQDEKSSNVELTVKEDMNSEEGVGSDDLVPQLTKTDMALVESGDEVLAKKMYLVNNAIDEIGFTWYHAKLFCIAGFGYSVDSQMEMIQSSVKTYVDRQFGRDFPVATECFYAALITGSILWGFSGDIIGRKLAFNTSLLLSAIFGFLTGGMGSYATYVIMMYISTLCAGGNIAMDVAVFMEYLPSKYQYLNTSLAAWWGVGQTIANLVAWAFLPNNSCASADDCPSHLNKGWRYVWYTNSGIVMAGAVYRLFFFKLDETPKFLVSNGRDEEAIASLQRIATKYNRTCSLTLEQLKECGELDSVHYNMQRDGLNWKAIFTAIRAHIKTLFSTKLMAWSTFLVYFSWLLIGISYSTFYNFLYIFIASHGGDTGSSTYIVYRNSSLANFVGIFGPLLAGVMILIPGVGRRGTMIFGSLSAMAILFAYTTVRTPAGDAGFSSATYFFVNIYYGCLYAYTPEVFPAQARGTGVSLALVTARISGAMAPLVYYFGAKSGSSVPIWVCGACIGFLSVLAFLMPFEPTRQRTV</sequence>